<accession>A0A0A3B9G2</accession>
<dbReference type="EMBL" id="JSUM01000012">
    <property type="protein sequence ID" value="KGQ70184.1"/>
    <property type="molecule type" value="Genomic_DNA"/>
</dbReference>
<evidence type="ECO:0000256" key="5">
    <source>
        <dbReference type="HAMAP-Rule" id="MF_00189"/>
    </source>
</evidence>
<organism evidence="6 7">
    <name type="scientific">Chelonobacter oris</name>
    <dbReference type="NCBI Taxonomy" id="505317"/>
    <lineage>
        <taxon>Bacteria</taxon>
        <taxon>Pseudomonadati</taxon>
        <taxon>Pseudomonadota</taxon>
        <taxon>Gammaproteobacteria</taxon>
        <taxon>Pasteurellales</taxon>
        <taxon>Pasteurellaceae</taxon>
        <taxon>Chelonobacter</taxon>
    </lineage>
</organism>
<comment type="similarity">
    <text evidence="5">Belongs to the YciB family.</text>
</comment>
<feature type="transmembrane region" description="Helical" evidence="5">
    <location>
        <begin position="52"/>
        <end position="68"/>
    </location>
</feature>
<dbReference type="Pfam" id="PF04279">
    <property type="entry name" value="IspA"/>
    <property type="match status" value="1"/>
</dbReference>
<feature type="transmembrane region" description="Helical" evidence="5">
    <location>
        <begin position="117"/>
        <end position="137"/>
    </location>
</feature>
<comment type="function">
    <text evidence="5">Plays a role in cell envelope biogenesis, maintenance of cell envelope integrity and membrane homeostasis.</text>
</comment>
<evidence type="ECO:0000313" key="6">
    <source>
        <dbReference type="EMBL" id="KGQ70184.1"/>
    </source>
</evidence>
<keyword evidence="4 5" id="KW-0472">Membrane</keyword>
<keyword evidence="2 5" id="KW-0812">Transmembrane</keyword>
<evidence type="ECO:0000256" key="1">
    <source>
        <dbReference type="ARBA" id="ARBA00022475"/>
    </source>
</evidence>
<dbReference type="PANTHER" id="PTHR36917">
    <property type="entry name" value="INTRACELLULAR SEPTATION PROTEIN A-RELATED"/>
    <property type="match status" value="1"/>
</dbReference>
<proteinExistence type="inferred from homology"/>
<dbReference type="STRING" id="505317.OA57_07585"/>
<dbReference type="GO" id="GO:0005886">
    <property type="term" value="C:plasma membrane"/>
    <property type="evidence" value="ECO:0007669"/>
    <property type="project" value="UniProtKB-SubCell"/>
</dbReference>
<comment type="subcellular location">
    <subcellularLocation>
        <location evidence="5">Cell inner membrane</location>
        <topology evidence="5">Multi-pass membrane protein</topology>
    </subcellularLocation>
</comment>
<name>A0A0A3B9G2_9PAST</name>
<dbReference type="PANTHER" id="PTHR36917:SF1">
    <property type="entry name" value="INNER MEMBRANE-SPANNING PROTEIN YCIB"/>
    <property type="match status" value="1"/>
</dbReference>
<evidence type="ECO:0000256" key="2">
    <source>
        <dbReference type="ARBA" id="ARBA00022692"/>
    </source>
</evidence>
<comment type="caution">
    <text evidence="6">The sequence shown here is derived from an EMBL/GenBank/DDBJ whole genome shotgun (WGS) entry which is preliminary data.</text>
</comment>
<feature type="transmembrane region" description="Helical" evidence="5">
    <location>
        <begin position="20"/>
        <end position="40"/>
    </location>
</feature>
<dbReference type="RefSeq" id="WP_034615833.1">
    <property type="nucleotide sequence ID" value="NZ_JSUM01000012.1"/>
</dbReference>
<keyword evidence="3 5" id="KW-1133">Transmembrane helix</keyword>
<dbReference type="InterPro" id="IPR006008">
    <property type="entry name" value="YciB"/>
</dbReference>
<evidence type="ECO:0000256" key="3">
    <source>
        <dbReference type="ARBA" id="ARBA00022989"/>
    </source>
</evidence>
<feature type="transmembrane region" description="Helical" evidence="5">
    <location>
        <begin position="149"/>
        <end position="170"/>
    </location>
</feature>
<keyword evidence="1 5" id="KW-1003">Cell membrane</keyword>
<dbReference type="NCBIfam" id="NF001324">
    <property type="entry name" value="PRK00259.1-2"/>
    <property type="match status" value="1"/>
</dbReference>
<reference evidence="6 7" key="1">
    <citation type="submission" date="2014-11" db="EMBL/GenBank/DDBJ databases">
        <title>Draft genome sequence of Chelonobacter oris 1662T, associated with respiratory disease in Hermann's Tortoises.</title>
        <authorList>
            <person name="Kudirkiene E."/>
            <person name="Hansen M.J."/>
            <person name="Bojesen A.M."/>
        </authorList>
    </citation>
    <scope>NUCLEOTIDE SEQUENCE [LARGE SCALE GENOMIC DNA]</scope>
    <source>
        <strain evidence="6 7">1662</strain>
    </source>
</reference>
<evidence type="ECO:0000313" key="7">
    <source>
        <dbReference type="Proteomes" id="UP000030380"/>
    </source>
</evidence>
<protein>
    <recommendedName>
        <fullName evidence="5">Inner membrane-spanning protein YciB</fullName>
    </recommendedName>
</protein>
<dbReference type="OrthoDB" id="9788219at2"/>
<evidence type="ECO:0000256" key="4">
    <source>
        <dbReference type="ARBA" id="ARBA00023136"/>
    </source>
</evidence>
<sequence length="185" mass="21214">MKQLLEFIPLILFFIAYKVYGIQAGAITLIVATIAQMVILKLKFGTIEKQQKIMAVAVIFFGLLTVYFNDLEFLKWKVTIVYAIFATALLISQYGFKKPLVKSLLGKEITLPTWVWNRLNLGWALFFVLCMLVNLYISRFMSDDAWATFKVFGVLGMTLIATVITGLYLYRHLPKEIGDHKQDQD</sequence>
<dbReference type="NCBIfam" id="TIGR00997">
    <property type="entry name" value="ispZ"/>
    <property type="match status" value="1"/>
</dbReference>
<keyword evidence="5" id="KW-0997">Cell inner membrane</keyword>
<dbReference type="Proteomes" id="UP000030380">
    <property type="component" value="Unassembled WGS sequence"/>
</dbReference>
<dbReference type="HAMAP" id="MF_00189">
    <property type="entry name" value="YciB"/>
    <property type="match status" value="1"/>
</dbReference>
<dbReference type="AlphaFoldDB" id="A0A0A3B9G2"/>
<keyword evidence="7" id="KW-1185">Reference proteome</keyword>
<gene>
    <name evidence="5" type="primary">yciB</name>
    <name evidence="6" type="ORF">OA57_07585</name>
</gene>
<feature type="transmembrane region" description="Helical" evidence="5">
    <location>
        <begin position="80"/>
        <end position="96"/>
    </location>
</feature>